<proteinExistence type="predicted"/>
<gene>
    <name evidence="1" type="ORF">DSL92_05155</name>
</gene>
<dbReference type="AlphaFoldDB" id="A0A3S0NE36"/>
<reference evidence="1" key="1">
    <citation type="submission" date="2018-12" db="EMBL/GenBank/DDBJ databases">
        <authorList>
            <person name="Jadhav K."/>
            <person name="Kushwaha B."/>
            <person name="Jadhav I."/>
        </authorList>
    </citation>
    <scope>NUCLEOTIDE SEQUENCE [LARGE SCALE GENOMIC DNA]</scope>
    <source>
        <strain evidence="1">SBS 10</strain>
    </source>
</reference>
<dbReference type="EMBL" id="RXHI01000014">
    <property type="protein sequence ID" value="RUA22575.1"/>
    <property type="molecule type" value="Genomic_DNA"/>
</dbReference>
<sequence length="139" mass="15770">MQTYRRCRRQHSMEPSSYRTGEIAASCWKTVLRSAEQARHSTSIMTTQRRLVLAERRVLVDTAKDFRAALHLDTTAAPADYWDSLQRSKESVPSDFKLRLPSSLRARDAPAPMVRRDRCCRWSQVAAGGSARAIIGYNA</sequence>
<evidence type="ECO:0000313" key="1">
    <source>
        <dbReference type="EMBL" id="RUA22575.1"/>
    </source>
</evidence>
<comment type="caution">
    <text evidence="1">The sequence shown here is derived from an EMBL/GenBank/DDBJ whole genome shotgun (WGS) entry which is preliminary data.</text>
</comment>
<protein>
    <submittedName>
        <fullName evidence="1">Uncharacterized protein</fullName>
    </submittedName>
</protein>
<name>A0A3S0NE36_9GAMM</name>
<accession>A0A3S0NE36</accession>
<organism evidence="1">
    <name type="scientific">Billgrantia gudaonensis</name>
    <dbReference type="NCBI Taxonomy" id="376427"/>
    <lineage>
        <taxon>Bacteria</taxon>
        <taxon>Pseudomonadati</taxon>
        <taxon>Pseudomonadota</taxon>
        <taxon>Gammaproteobacteria</taxon>
        <taxon>Oceanospirillales</taxon>
        <taxon>Halomonadaceae</taxon>
        <taxon>Billgrantia</taxon>
    </lineage>
</organism>